<evidence type="ECO:0000313" key="4">
    <source>
        <dbReference type="Proteomes" id="UP000014760"/>
    </source>
</evidence>
<proteinExistence type="predicted"/>
<dbReference type="EMBL" id="KB311224">
    <property type="protein sequence ID" value="ELT89719.1"/>
    <property type="molecule type" value="Genomic_DNA"/>
</dbReference>
<protein>
    <recommendedName>
        <fullName evidence="5">Farnesoic acid O-methyl transferase domain-containing protein</fullName>
    </recommendedName>
</protein>
<dbReference type="HOGENOM" id="CLU_104324_0_0_1"/>
<keyword evidence="1" id="KW-0732">Signal</keyword>
<reference evidence="4" key="1">
    <citation type="submission" date="2012-12" db="EMBL/GenBank/DDBJ databases">
        <authorList>
            <person name="Hellsten U."/>
            <person name="Grimwood J."/>
            <person name="Chapman J.A."/>
            <person name="Shapiro H."/>
            <person name="Aerts A."/>
            <person name="Otillar R.P."/>
            <person name="Terry A.Y."/>
            <person name="Boore J.L."/>
            <person name="Simakov O."/>
            <person name="Marletaz F."/>
            <person name="Cho S.-J."/>
            <person name="Edsinger-Gonzales E."/>
            <person name="Havlak P."/>
            <person name="Kuo D.-H."/>
            <person name="Larsson T."/>
            <person name="Lv J."/>
            <person name="Arendt D."/>
            <person name="Savage R."/>
            <person name="Osoegawa K."/>
            <person name="de Jong P."/>
            <person name="Lindberg D.R."/>
            <person name="Seaver E.C."/>
            <person name="Weisblat D.A."/>
            <person name="Putnam N.H."/>
            <person name="Grigoriev I.V."/>
            <person name="Rokhsar D.S."/>
        </authorList>
    </citation>
    <scope>NUCLEOTIDE SEQUENCE</scope>
    <source>
        <strain evidence="4">I ESC-2004</strain>
    </source>
</reference>
<reference evidence="2 4" key="2">
    <citation type="journal article" date="2013" name="Nature">
        <title>Insights into bilaterian evolution from three spiralian genomes.</title>
        <authorList>
            <person name="Simakov O."/>
            <person name="Marletaz F."/>
            <person name="Cho S.J."/>
            <person name="Edsinger-Gonzales E."/>
            <person name="Havlak P."/>
            <person name="Hellsten U."/>
            <person name="Kuo D.H."/>
            <person name="Larsson T."/>
            <person name="Lv J."/>
            <person name="Arendt D."/>
            <person name="Savage R."/>
            <person name="Osoegawa K."/>
            <person name="de Jong P."/>
            <person name="Grimwood J."/>
            <person name="Chapman J.A."/>
            <person name="Shapiro H."/>
            <person name="Aerts A."/>
            <person name="Otillar R.P."/>
            <person name="Terry A.Y."/>
            <person name="Boore J.L."/>
            <person name="Grigoriev I.V."/>
            <person name="Lindberg D.R."/>
            <person name="Seaver E.C."/>
            <person name="Weisblat D.A."/>
            <person name="Putnam N.H."/>
            <person name="Rokhsar D.S."/>
        </authorList>
    </citation>
    <scope>NUCLEOTIDE SEQUENCE</scope>
    <source>
        <strain evidence="2 4">I ESC-2004</strain>
    </source>
</reference>
<dbReference type="OrthoDB" id="6156557at2759"/>
<evidence type="ECO:0008006" key="5">
    <source>
        <dbReference type="Google" id="ProtNLM"/>
    </source>
</evidence>
<dbReference type="AlphaFoldDB" id="R7T7V9"/>
<gene>
    <name evidence="2" type="ORF">CAPTEDRAFT_188317</name>
</gene>
<evidence type="ECO:0000313" key="3">
    <source>
        <dbReference type="EnsemblMetazoa" id="CapteP188317"/>
    </source>
</evidence>
<accession>R7T7V9</accession>
<name>R7T7V9_CAPTE</name>
<evidence type="ECO:0000313" key="2">
    <source>
        <dbReference type="EMBL" id="ELT89719.1"/>
    </source>
</evidence>
<sequence>MKIFLVLTLALFADFAMGDIDMCFMEKQTETLVFHNFTNHYPGSNHFYFGIKACEHNDLVIATTFETNMFMLYFKKGKIGAWKNNIRRWSTDQVMLNCNEMKYFWIEWSEGELSFGKGLELGNGTLYTFNDADVRPELNGGLKYFEFDGGAEFENQCISRYRWRMKNRI</sequence>
<dbReference type="EnsemblMetazoa" id="CapteT188317">
    <property type="protein sequence ID" value="CapteP188317"/>
    <property type="gene ID" value="CapteG188317"/>
</dbReference>
<keyword evidence="4" id="KW-1185">Reference proteome</keyword>
<feature type="signal peptide" evidence="1">
    <location>
        <begin position="1"/>
        <end position="18"/>
    </location>
</feature>
<evidence type="ECO:0000256" key="1">
    <source>
        <dbReference type="SAM" id="SignalP"/>
    </source>
</evidence>
<organism evidence="2">
    <name type="scientific">Capitella teleta</name>
    <name type="common">Polychaete worm</name>
    <dbReference type="NCBI Taxonomy" id="283909"/>
    <lineage>
        <taxon>Eukaryota</taxon>
        <taxon>Metazoa</taxon>
        <taxon>Spiralia</taxon>
        <taxon>Lophotrochozoa</taxon>
        <taxon>Annelida</taxon>
        <taxon>Polychaeta</taxon>
        <taxon>Sedentaria</taxon>
        <taxon>Scolecida</taxon>
        <taxon>Capitellidae</taxon>
        <taxon>Capitella</taxon>
    </lineage>
</organism>
<dbReference type="EMBL" id="AMQN01032439">
    <property type="status" value="NOT_ANNOTATED_CDS"/>
    <property type="molecule type" value="Genomic_DNA"/>
</dbReference>
<feature type="chain" id="PRO_5008786734" description="Farnesoic acid O-methyl transferase domain-containing protein" evidence="1">
    <location>
        <begin position="19"/>
        <end position="169"/>
    </location>
</feature>
<dbReference type="Proteomes" id="UP000014760">
    <property type="component" value="Unassembled WGS sequence"/>
</dbReference>
<reference evidence="3" key="3">
    <citation type="submission" date="2015-06" db="UniProtKB">
        <authorList>
            <consortium name="EnsemblMetazoa"/>
        </authorList>
    </citation>
    <scope>IDENTIFICATION</scope>
</reference>